<dbReference type="InterPro" id="IPR016181">
    <property type="entry name" value="Acyl_CoA_acyltransferase"/>
</dbReference>
<keyword evidence="3" id="KW-1185">Reference proteome</keyword>
<dbReference type="Proteomes" id="UP001293718">
    <property type="component" value="Unassembled WGS sequence"/>
</dbReference>
<dbReference type="SUPFAM" id="SSF55729">
    <property type="entry name" value="Acyl-CoA N-acyltransferases (Nat)"/>
    <property type="match status" value="1"/>
</dbReference>
<organism evidence="2 3">
    <name type="scientific">Azohydromonas lata</name>
    <dbReference type="NCBI Taxonomy" id="45677"/>
    <lineage>
        <taxon>Bacteria</taxon>
        <taxon>Pseudomonadati</taxon>
        <taxon>Pseudomonadota</taxon>
        <taxon>Betaproteobacteria</taxon>
        <taxon>Burkholderiales</taxon>
        <taxon>Sphaerotilaceae</taxon>
        <taxon>Azohydromonas</taxon>
    </lineage>
</organism>
<sequence length="161" mass="18126">MDLPTRHIPIREVSLPADTQRLKALILEYVAWLDMDLSYRGFDAEMENFETLYTLPSGTFFLAEHGGRAVGCAGLLRRGDGVAELKRVFVQPALRGRHLGEKLVDAVVRRARALGFRRLVLDAVPPTTHAQQLYLRMGFTPTPPYYPDPVAGTKFFELLLD</sequence>
<evidence type="ECO:0000259" key="1">
    <source>
        <dbReference type="PROSITE" id="PS51186"/>
    </source>
</evidence>
<feature type="domain" description="N-acetyltransferase" evidence="1">
    <location>
        <begin position="8"/>
        <end position="161"/>
    </location>
</feature>
<dbReference type="InterPro" id="IPR052777">
    <property type="entry name" value="Acetyltransferase_Enz"/>
</dbReference>
<dbReference type="CDD" id="cd04301">
    <property type="entry name" value="NAT_SF"/>
    <property type="match status" value="1"/>
</dbReference>
<gene>
    <name evidence="2" type="ORF">SM757_05190</name>
</gene>
<proteinExistence type="predicted"/>
<protein>
    <submittedName>
        <fullName evidence="2">GNAT family N-acetyltransferase</fullName>
    </submittedName>
</protein>
<evidence type="ECO:0000313" key="2">
    <source>
        <dbReference type="EMBL" id="MDZ5455960.1"/>
    </source>
</evidence>
<comment type="caution">
    <text evidence="2">The sequence shown here is derived from an EMBL/GenBank/DDBJ whole genome shotgun (WGS) entry which is preliminary data.</text>
</comment>
<dbReference type="Gene3D" id="3.40.630.30">
    <property type="match status" value="1"/>
</dbReference>
<reference evidence="2 3" key="1">
    <citation type="submission" date="2023-11" db="EMBL/GenBank/DDBJ databases">
        <title>Draft genome of Azohydromonas lata strain H1 (DSM1123), a polyhydroxyalkanoate producer.</title>
        <authorList>
            <person name="Traversa D."/>
            <person name="D'Addabbo P."/>
            <person name="Pazzani C."/>
            <person name="Manzari C."/>
            <person name="Chiara M."/>
            <person name="Scrascia M."/>
        </authorList>
    </citation>
    <scope>NUCLEOTIDE SEQUENCE [LARGE SCALE GENOMIC DNA]</scope>
    <source>
        <strain evidence="2 3">H1</strain>
    </source>
</reference>
<dbReference type="PANTHER" id="PTHR43305:SF1">
    <property type="entry name" value="FAMILY N-ACETYLTRANSFERASE, PUTATIVE (AFU_ORTHOLOGUE AFUA_2G01380)-RELATED"/>
    <property type="match status" value="1"/>
</dbReference>
<dbReference type="EMBL" id="JAXOJX010000005">
    <property type="protein sequence ID" value="MDZ5455960.1"/>
    <property type="molecule type" value="Genomic_DNA"/>
</dbReference>
<dbReference type="PANTHER" id="PTHR43305">
    <property type="entry name" value="FAMILY N-ACETYLTRANSFERASE, PUTATIVE (AFU_ORTHOLOGUE AFUA_2G01380)-RELATED"/>
    <property type="match status" value="1"/>
</dbReference>
<dbReference type="Pfam" id="PF00583">
    <property type="entry name" value="Acetyltransf_1"/>
    <property type="match status" value="1"/>
</dbReference>
<dbReference type="InterPro" id="IPR000182">
    <property type="entry name" value="GNAT_dom"/>
</dbReference>
<name>A0ABU5IBN6_9BURK</name>
<evidence type="ECO:0000313" key="3">
    <source>
        <dbReference type="Proteomes" id="UP001293718"/>
    </source>
</evidence>
<dbReference type="PROSITE" id="PS51186">
    <property type="entry name" value="GNAT"/>
    <property type="match status" value="1"/>
</dbReference>
<dbReference type="RefSeq" id="WP_322464645.1">
    <property type="nucleotide sequence ID" value="NZ_JAXOJX010000005.1"/>
</dbReference>
<accession>A0ABU5IBN6</accession>